<dbReference type="Gene3D" id="2.160.20.10">
    <property type="entry name" value="Single-stranded right-handed beta-helix, Pectin lyase-like"/>
    <property type="match status" value="1"/>
</dbReference>
<accession>A0A845UXX0</accession>
<feature type="signal peptide" evidence="1">
    <location>
        <begin position="1"/>
        <end position="21"/>
    </location>
</feature>
<dbReference type="RefSeq" id="WP_164210478.1">
    <property type="nucleotide sequence ID" value="NZ_JAAGSC010000037.1"/>
</dbReference>
<proteinExistence type="predicted"/>
<comment type="caution">
    <text evidence="2">The sequence shown here is derived from an EMBL/GenBank/DDBJ whole genome shotgun (WGS) entry which is preliminary data.</text>
</comment>
<dbReference type="EMBL" id="JAAGSC010000037">
    <property type="protein sequence ID" value="NDY95072.1"/>
    <property type="molecule type" value="Genomic_DNA"/>
</dbReference>
<dbReference type="InterPro" id="IPR011042">
    <property type="entry name" value="6-blade_b-propeller_TolB-like"/>
</dbReference>
<dbReference type="SUPFAM" id="SSF63829">
    <property type="entry name" value="Calcium-dependent phosphotriesterase"/>
    <property type="match status" value="1"/>
</dbReference>
<feature type="chain" id="PRO_5033022012" description="HYR domain-containing protein" evidence="1">
    <location>
        <begin position="22"/>
        <end position="1844"/>
    </location>
</feature>
<evidence type="ECO:0000313" key="2">
    <source>
        <dbReference type="EMBL" id="NDY95072.1"/>
    </source>
</evidence>
<protein>
    <recommendedName>
        <fullName evidence="4">HYR domain-containing protein</fullName>
    </recommendedName>
</protein>
<evidence type="ECO:0008006" key="4">
    <source>
        <dbReference type="Google" id="ProtNLM"/>
    </source>
</evidence>
<reference evidence="2 3" key="1">
    <citation type="submission" date="2020-02" db="EMBL/GenBank/DDBJ databases">
        <authorList>
            <person name="Zhang X.-Y."/>
        </authorList>
    </citation>
    <scope>NUCLEOTIDE SEQUENCE [LARGE SCALE GENOMIC DNA]</scope>
    <source>
        <strain evidence="2 3">C33</strain>
    </source>
</reference>
<dbReference type="NCBIfam" id="NF041518">
    <property type="entry name" value="choice_anch_Q"/>
    <property type="match status" value="1"/>
</dbReference>
<dbReference type="InterPro" id="IPR059226">
    <property type="entry name" value="Choice_anch_Q_dom"/>
</dbReference>
<dbReference type="Pfam" id="PF17963">
    <property type="entry name" value="Big_9"/>
    <property type="match status" value="1"/>
</dbReference>
<organism evidence="2 3">
    <name type="scientific">Wenzhouxiangella limi</name>
    <dbReference type="NCBI Taxonomy" id="2707351"/>
    <lineage>
        <taxon>Bacteria</taxon>
        <taxon>Pseudomonadati</taxon>
        <taxon>Pseudomonadota</taxon>
        <taxon>Gammaproteobacteria</taxon>
        <taxon>Chromatiales</taxon>
        <taxon>Wenzhouxiangellaceae</taxon>
        <taxon>Wenzhouxiangella</taxon>
    </lineage>
</organism>
<sequence>MRLTIAAFFLGLLLFPTQPQATIRVLAGDEVRSFRSLDLLELQAYGTRLDSPLDAFTLDQVAVDRSTVVVDQQQPLALRFSEPQDRLAIDVEDPAGMAVLVLNLYFDDHEVGRQVFAHRAVRGSRVAVIENGRIALASDEPFNRIELRRIDPNPDAPQLRVLSLGLPETDFSLRASAIARSNTGALACIIPLGVAYNLSFFISLTPFPAAVAAGRAAYAANLGLKFCKPSLNAPNDIERRASAGQCEVEFEQPHMAFKYSDALGIPIETQSDWGELGTPRMTHHNTDVDVVLLAGNPRPPAARFTDLDFFLSSASFDASDRIYERCQDDGSVRYSQFEGAGPLYECPYNIGRTLSFPVGDNTVVWRASPRVSPVDLLDIAIPGIPPGAKTDPWVTILFNIWRETWLQVLDVQIDGWRLPNAQTDLQRVRIFDEIPPTITPMPGSNGNAVAEPVGGVLHVTIEADEIGGVSRRRYENILRSFLNVTDACDRDTTLGVSFPNPELRTFWPVSTDTEDNAFFVTWTARDPGPNLAGNPNETVTTMRIEVLDRQPPTLVPPPDIVEIDSTQVSDLGQPALFDLVDLSPQVSNDADLPLGLGLHEVTWTALDAAGNSSQAVQIVNIKASNIPPVALAQTGPSRPDAISFEPTPIRLQGNDPDGDLLRFKIEDRPENGFFVAPLYPYFIEDFRVEQSITDAELLAICTNGEGNDRNFHLEFPSEPEYLSVTDDGRTYVVDKGYIDCRAGSPVTLQRKGRIAVFSNDGALLNARNIDADQLRDVILDPGRDRVYLTSRASSGQSGFRVYDLDLQLQVQYRLQNMDFRDGGNCSLPQVPQAGNDIYNANSIVVDGNSLIYILNNAGAILVLDGTLPPDFDCAVTPNCSHTPTCLGTLNDDPSFNGQGNELAVDADGRIVAGRNSRLYRYTPSYIGGDGLAYPGELEGWLGRCDIDLAPGDQAVCNVANRRTLGFSCTDDICQVDESFSPEEQAICGDLGIGGWPSWGCRPGQFRGTPALDIAPDGTIYVADGGNARIQRFSTDGFFAGQARSTGTGSGFVVGDFGSPRNVSVNSSRFYILDPTTNLLHISLLTPFVEIGDDYADLVYQSTNQFACENSADCIDRFSFRVSDGVRDPLTDQPEVSAPAEVEVEVSRNFRAPFANSGLSVVVMEDQPTPVPLDGSDPDPLDTLSYVVVEAPEKGEVVINGQNASYVPRADAFGADSFSFAVSDGVETSAPETVQLEIIEINDAPIISLPDAPIEGGTGYRVQLDLAFRDPDPDENHTVVIDWGDGTVETEGDFDADGQPTGPILSHGGTDSGRITADHIYLSAGNRTAEVCVTDRLQPGPGDTEIPTPGLSLMTCEDIAFTIADGIDLALSATPSADAALPTQFVSYQFQVENRLPDAGLGLTATGMQLAIRLGSGFDEASIMTPAGCVRDRYWLDCSIGNLSPGQTTSFSITAQVGADTPSGTLLVSEAEAVLDQTSINPRLELLLTTPVSRPADFQVGAAGDALKDLPDANPGDGVCASADGVCTLRAALEEADASAIPKVIALGNGRFVLDDPLRIAGDVVLLGNGPDKSFIHGARLFTVTGTNLRMEGISVSGGGLRAAPADSLTLRRMRFTGNEIISSFGGAIQTNAATIDIRDTTFDNNLSTVDGGTLMCLSCSGVMENVTVTGGSGGGLTFTGSGEVGLKHLTIVGTGGGSGWESPFGAALHVYDDMNVTIANSVLADNYATGNAVNCAVSSNANLVSLGNNAFADLTGCDLTPLASDLLIASAELEPLAAGLDGLPVRRPRVDSPLVDAFNDASCLAADARGITRPRDGNDDGIAWCDMGAVERRTNRIFRDRFGP</sequence>
<dbReference type="InterPro" id="IPR012334">
    <property type="entry name" value="Pectin_lyas_fold"/>
</dbReference>
<dbReference type="Gene3D" id="2.120.10.30">
    <property type="entry name" value="TolB, C-terminal domain"/>
    <property type="match status" value="1"/>
</dbReference>
<name>A0A845UXX0_9GAMM</name>
<dbReference type="Proteomes" id="UP000484885">
    <property type="component" value="Unassembled WGS sequence"/>
</dbReference>
<dbReference type="Gene3D" id="2.60.40.3440">
    <property type="match status" value="1"/>
</dbReference>
<evidence type="ECO:0000313" key="3">
    <source>
        <dbReference type="Proteomes" id="UP000484885"/>
    </source>
</evidence>
<dbReference type="InterPro" id="IPR011050">
    <property type="entry name" value="Pectin_lyase_fold/virulence"/>
</dbReference>
<evidence type="ECO:0000256" key="1">
    <source>
        <dbReference type="SAM" id="SignalP"/>
    </source>
</evidence>
<keyword evidence="3" id="KW-1185">Reference proteome</keyword>
<gene>
    <name evidence="2" type="ORF">G3I74_04955</name>
</gene>
<dbReference type="SUPFAM" id="SSF51126">
    <property type="entry name" value="Pectin lyase-like"/>
    <property type="match status" value="1"/>
</dbReference>
<keyword evidence="1" id="KW-0732">Signal</keyword>